<keyword evidence="1" id="KW-0812">Transmembrane</keyword>
<dbReference type="EMBL" id="CAJVPY010004079">
    <property type="protein sequence ID" value="CAG8609640.1"/>
    <property type="molecule type" value="Genomic_DNA"/>
</dbReference>
<keyword evidence="1" id="KW-1133">Transmembrane helix</keyword>
<dbReference type="Proteomes" id="UP000789405">
    <property type="component" value="Unassembled WGS sequence"/>
</dbReference>
<evidence type="ECO:0000259" key="2">
    <source>
        <dbReference type="Pfam" id="PF03109"/>
    </source>
</evidence>
<dbReference type="PANTHER" id="PTHR45890">
    <property type="entry name" value="AARF DOMAIN CONTAINING KINASE 2 (PREDICTED)"/>
    <property type="match status" value="1"/>
</dbReference>
<reference evidence="3" key="1">
    <citation type="submission" date="2021-06" db="EMBL/GenBank/DDBJ databases">
        <authorList>
            <person name="Kallberg Y."/>
            <person name="Tangrot J."/>
            <person name="Rosling A."/>
        </authorList>
    </citation>
    <scope>NUCLEOTIDE SEQUENCE</scope>
    <source>
        <strain evidence="3">MA453B</strain>
    </source>
</reference>
<dbReference type="PANTHER" id="PTHR45890:SF1">
    <property type="entry name" value="AARF DOMAIN CONTAINING KINASE 2"/>
    <property type="match status" value="1"/>
</dbReference>
<evidence type="ECO:0000313" key="4">
    <source>
        <dbReference type="Proteomes" id="UP000789405"/>
    </source>
</evidence>
<name>A0A9N9CNN2_9GLOM</name>
<dbReference type="InterPro" id="IPR052402">
    <property type="entry name" value="ADCK_kinase"/>
</dbReference>
<evidence type="ECO:0000256" key="1">
    <source>
        <dbReference type="SAM" id="Phobius"/>
    </source>
</evidence>
<feature type="domain" description="ABC1 atypical kinase-like" evidence="2">
    <location>
        <begin position="226"/>
        <end position="277"/>
    </location>
</feature>
<dbReference type="InterPro" id="IPR004147">
    <property type="entry name" value="ABC1_dom"/>
</dbReference>
<evidence type="ECO:0000313" key="3">
    <source>
        <dbReference type="EMBL" id="CAG8609640.1"/>
    </source>
</evidence>
<feature type="non-terminal residue" evidence="3">
    <location>
        <position position="1"/>
    </location>
</feature>
<keyword evidence="4" id="KW-1185">Reference proteome</keyword>
<feature type="domain" description="ABC1 atypical kinase-like" evidence="2">
    <location>
        <begin position="309"/>
        <end position="412"/>
    </location>
</feature>
<dbReference type="AlphaFoldDB" id="A0A9N9CNN2"/>
<sequence>MRPYRFIWIVTRRCQNARTIFNCQKKFHLESIKNYQFNRTCTINQNKFEEWRQLKKLSYPKRSTFWKKKICLKKFFIFALPNIRYAITVASIDNNTQSDKIQYTKPSLQLIQEHTSTIHNDSPNMIKSWINHIIIFISENFVEPLLIACRFTYLLILFLPLIIGSPIIFFGSILPEHGNERAGTILWYRILVRQMESAGPTFIKLAQWAASRTDIFPQEMCSRLSKLHSSVGAHPFNDTKRIVEKAFNKPFHEIFSEFDEIPIGIGAIAQVYKAKIHPEILPTEYYKNYQEDSRAISKKQFKVPTGFPTVAVKVLHPTAEKTIQRDLKILMFFAKLINSLPNMQWLSLPEEVSKFGEMMGDQLDLRIEATNLLNFQKNFKNNRFVKFPMPVVEYSTKDILIEEFEEGLPVKLILKQGGEVYDNVIANTGKFL</sequence>
<comment type="caution">
    <text evidence="3">The sequence shown here is derived from an EMBL/GenBank/DDBJ whole genome shotgun (WGS) entry which is preliminary data.</text>
</comment>
<accession>A0A9N9CNN2</accession>
<feature type="transmembrane region" description="Helical" evidence="1">
    <location>
        <begin position="151"/>
        <end position="174"/>
    </location>
</feature>
<proteinExistence type="predicted"/>
<organism evidence="3 4">
    <name type="scientific">Dentiscutata erythropus</name>
    <dbReference type="NCBI Taxonomy" id="1348616"/>
    <lineage>
        <taxon>Eukaryota</taxon>
        <taxon>Fungi</taxon>
        <taxon>Fungi incertae sedis</taxon>
        <taxon>Mucoromycota</taxon>
        <taxon>Glomeromycotina</taxon>
        <taxon>Glomeromycetes</taxon>
        <taxon>Diversisporales</taxon>
        <taxon>Gigasporaceae</taxon>
        <taxon>Dentiscutata</taxon>
    </lineage>
</organism>
<dbReference type="Pfam" id="PF03109">
    <property type="entry name" value="ABC1"/>
    <property type="match status" value="2"/>
</dbReference>
<protein>
    <submittedName>
        <fullName evidence="3">3929_t:CDS:1</fullName>
    </submittedName>
</protein>
<keyword evidence="1" id="KW-0472">Membrane</keyword>
<dbReference type="GO" id="GO:0005739">
    <property type="term" value="C:mitochondrion"/>
    <property type="evidence" value="ECO:0007669"/>
    <property type="project" value="TreeGrafter"/>
</dbReference>
<gene>
    <name evidence="3" type="ORF">DERYTH_LOCUS8067</name>
</gene>
<dbReference type="OrthoDB" id="1290869at2759"/>